<keyword evidence="4" id="KW-1185">Reference proteome</keyword>
<dbReference type="GO" id="GO:0009244">
    <property type="term" value="P:lipopolysaccharide core region biosynthetic process"/>
    <property type="evidence" value="ECO:0007669"/>
    <property type="project" value="TreeGrafter"/>
</dbReference>
<dbReference type="Pfam" id="PF01075">
    <property type="entry name" value="Glyco_transf_9"/>
    <property type="match status" value="1"/>
</dbReference>
<comment type="caution">
    <text evidence="3">The sequence shown here is derived from an EMBL/GenBank/DDBJ whole genome shotgun (WGS) entry which is preliminary data.</text>
</comment>
<dbReference type="GO" id="GO:0005829">
    <property type="term" value="C:cytosol"/>
    <property type="evidence" value="ECO:0007669"/>
    <property type="project" value="TreeGrafter"/>
</dbReference>
<keyword evidence="1" id="KW-0328">Glycosyltransferase</keyword>
<organism evidence="3 4">
    <name type="scientific">Goodfellowiella coeruleoviolacea</name>
    <dbReference type="NCBI Taxonomy" id="334858"/>
    <lineage>
        <taxon>Bacteria</taxon>
        <taxon>Bacillati</taxon>
        <taxon>Actinomycetota</taxon>
        <taxon>Actinomycetes</taxon>
        <taxon>Pseudonocardiales</taxon>
        <taxon>Pseudonocardiaceae</taxon>
        <taxon>Goodfellowiella</taxon>
    </lineage>
</organism>
<reference evidence="3" key="1">
    <citation type="submission" date="2022-06" db="EMBL/GenBank/DDBJ databases">
        <title>Genomic Encyclopedia of Archaeal and Bacterial Type Strains, Phase II (KMG-II): from individual species to whole genera.</title>
        <authorList>
            <person name="Goeker M."/>
        </authorList>
    </citation>
    <scope>NUCLEOTIDE SEQUENCE</scope>
    <source>
        <strain evidence="3">DSM 43935</strain>
    </source>
</reference>
<sequence>MTTTRVLVVRPDSDGDVLLAGPAVRAAAAGWPDRPTRVTLLVGPAGRQAAELLPGVDRVIEWRCPWIDPEPPPTTREHTDWLVERVAAEHASLALVLTSFHQSALPTALLLRRAGVPRIVAISTDYAGSLLDVRLRPGVDFDDDLPEPERALLVAAAAGLALPAGDDGRLAVRDVPDVRDLVGPGGHVVVHPGASVPARAWSPHRCAQLVSELARRGHRVVVTGGPAERDLTARVAGGDGIDLGGRTSFAQLAGVLATASAVVVGNTGPAHLAAAVGTPVVSLFAPVVPASRWAPYRVPHELLGEQDAPCRDSRARVCPVPGHPCLDSVTARDVVPAVERLAEVSVCASR</sequence>
<accession>A0AAE3G9I5</accession>
<dbReference type="Proteomes" id="UP001206128">
    <property type="component" value="Unassembled WGS sequence"/>
</dbReference>
<evidence type="ECO:0000313" key="4">
    <source>
        <dbReference type="Proteomes" id="UP001206128"/>
    </source>
</evidence>
<evidence type="ECO:0000256" key="2">
    <source>
        <dbReference type="ARBA" id="ARBA00022679"/>
    </source>
</evidence>
<evidence type="ECO:0000256" key="1">
    <source>
        <dbReference type="ARBA" id="ARBA00022676"/>
    </source>
</evidence>
<dbReference type="PANTHER" id="PTHR30160:SF1">
    <property type="entry name" value="LIPOPOLYSACCHARIDE 1,2-N-ACETYLGLUCOSAMINETRANSFERASE-RELATED"/>
    <property type="match status" value="1"/>
</dbReference>
<protein>
    <submittedName>
        <fullName evidence="3">ADP-heptose:LPS heptosyltransferase</fullName>
    </submittedName>
</protein>
<dbReference type="SUPFAM" id="SSF53756">
    <property type="entry name" value="UDP-Glycosyltransferase/glycogen phosphorylase"/>
    <property type="match status" value="1"/>
</dbReference>
<dbReference type="RefSeq" id="WP_253766649.1">
    <property type="nucleotide sequence ID" value="NZ_JAMTCK010000001.1"/>
</dbReference>
<proteinExistence type="predicted"/>
<keyword evidence="2" id="KW-0808">Transferase</keyword>
<dbReference type="GO" id="GO:0008713">
    <property type="term" value="F:ADP-heptose-lipopolysaccharide heptosyltransferase activity"/>
    <property type="evidence" value="ECO:0007669"/>
    <property type="project" value="TreeGrafter"/>
</dbReference>
<name>A0AAE3G9I5_9PSEU</name>
<dbReference type="InterPro" id="IPR051199">
    <property type="entry name" value="LPS_LOS_Heptosyltrfase"/>
</dbReference>
<evidence type="ECO:0000313" key="3">
    <source>
        <dbReference type="EMBL" id="MCP2163743.1"/>
    </source>
</evidence>
<dbReference type="InterPro" id="IPR002201">
    <property type="entry name" value="Glyco_trans_9"/>
</dbReference>
<dbReference type="PANTHER" id="PTHR30160">
    <property type="entry name" value="TETRAACYLDISACCHARIDE 4'-KINASE-RELATED"/>
    <property type="match status" value="1"/>
</dbReference>
<dbReference type="AlphaFoldDB" id="A0AAE3G9I5"/>
<dbReference type="EMBL" id="JAMTCK010000001">
    <property type="protein sequence ID" value="MCP2163743.1"/>
    <property type="molecule type" value="Genomic_DNA"/>
</dbReference>
<dbReference type="Gene3D" id="3.40.50.2000">
    <property type="entry name" value="Glycogen Phosphorylase B"/>
    <property type="match status" value="2"/>
</dbReference>
<gene>
    <name evidence="3" type="ORF">LX83_000583</name>
</gene>
<dbReference type="CDD" id="cd03789">
    <property type="entry name" value="GT9_LPS_heptosyltransferase"/>
    <property type="match status" value="1"/>
</dbReference>